<dbReference type="EMBL" id="AKKL01000045">
    <property type="protein sequence ID" value="EKT56151.1"/>
    <property type="molecule type" value="Genomic_DNA"/>
</dbReference>
<keyword evidence="1" id="KW-0812">Transmembrane</keyword>
<dbReference type="OrthoDB" id="6465444at2"/>
<keyword evidence="1" id="KW-0472">Membrane</keyword>
<sequence>MKNKKMINSQVFSKIISVNGQKEDEFNNGQDGAIILSLLVMFFVPFLFLNSVRQWLHIDYNLASVIGMLVISIVLAFTLYKKLNLNERFANKTTSLNELLSSYVPNNKAEFDNLKAESKNNPVKFLDLVDEWVKAEKVTYAK</sequence>
<evidence type="ECO:0000313" key="2">
    <source>
        <dbReference type="EMBL" id="EKT56151.1"/>
    </source>
</evidence>
<feature type="transmembrane region" description="Helical" evidence="1">
    <location>
        <begin position="32"/>
        <end position="49"/>
    </location>
</feature>
<keyword evidence="1" id="KW-1133">Transmembrane helix</keyword>
<dbReference type="Proteomes" id="UP000009336">
    <property type="component" value="Unassembled WGS sequence"/>
</dbReference>
<evidence type="ECO:0000256" key="1">
    <source>
        <dbReference type="SAM" id="Phobius"/>
    </source>
</evidence>
<dbReference type="AlphaFoldDB" id="K8W8F2"/>
<organism evidence="2 3">
    <name type="scientific">Providencia burhodogranariea DSM 19968</name>
    <dbReference type="NCBI Taxonomy" id="1141662"/>
    <lineage>
        <taxon>Bacteria</taxon>
        <taxon>Pseudomonadati</taxon>
        <taxon>Pseudomonadota</taxon>
        <taxon>Gammaproteobacteria</taxon>
        <taxon>Enterobacterales</taxon>
        <taxon>Morganellaceae</taxon>
        <taxon>Providencia</taxon>
    </lineage>
</organism>
<dbReference type="eggNOG" id="ENOG5030M65">
    <property type="taxonomic scope" value="Bacteria"/>
</dbReference>
<gene>
    <name evidence="2" type="ORF">OOA_16102</name>
</gene>
<keyword evidence="3" id="KW-1185">Reference proteome</keyword>
<accession>K8W8F2</accession>
<evidence type="ECO:0000313" key="3">
    <source>
        <dbReference type="Proteomes" id="UP000009336"/>
    </source>
</evidence>
<dbReference type="HOGENOM" id="CLU_1676313_0_0_6"/>
<feature type="transmembrane region" description="Helical" evidence="1">
    <location>
        <begin position="61"/>
        <end position="80"/>
    </location>
</feature>
<protein>
    <submittedName>
        <fullName evidence="2">Uncharacterized protein</fullName>
    </submittedName>
</protein>
<reference evidence="2 3" key="1">
    <citation type="journal article" date="2012" name="BMC Genomics">
        <title>Comparative genomics of bacteria in the genus Providencia isolated from wild Drosophila melanogaster.</title>
        <authorList>
            <person name="Galac M.R."/>
            <person name="Lazzaro B.P."/>
        </authorList>
    </citation>
    <scope>NUCLEOTIDE SEQUENCE [LARGE SCALE GENOMIC DNA]</scope>
    <source>
        <strain evidence="2 3">DSM 19968</strain>
    </source>
</reference>
<dbReference type="PATRIC" id="fig|1141662.3.peg.3265"/>
<dbReference type="RefSeq" id="WP_008913203.1">
    <property type="nucleotide sequence ID" value="NZ_KB233224.1"/>
</dbReference>
<name>K8W8F2_9GAMM</name>
<proteinExistence type="predicted"/>
<comment type="caution">
    <text evidence="2">The sequence shown here is derived from an EMBL/GenBank/DDBJ whole genome shotgun (WGS) entry which is preliminary data.</text>
</comment>